<dbReference type="GO" id="GO:0005829">
    <property type="term" value="C:cytosol"/>
    <property type="evidence" value="ECO:0007669"/>
    <property type="project" value="TreeGrafter"/>
</dbReference>
<dbReference type="Gene3D" id="3.20.20.70">
    <property type="entry name" value="Aldolase class I"/>
    <property type="match status" value="1"/>
</dbReference>
<dbReference type="GO" id="GO:0008840">
    <property type="term" value="F:4-hydroxy-tetrahydrodipicolinate synthase activity"/>
    <property type="evidence" value="ECO:0007669"/>
    <property type="project" value="UniProtKB-UniRule"/>
</dbReference>
<protein>
    <recommendedName>
        <fullName evidence="4 12">4-hydroxy-tetrahydrodipicolinate synthase</fullName>
        <shortName evidence="12">HTPA synthase</shortName>
        <ecNumber evidence="4 12">4.3.3.7</ecNumber>
    </recommendedName>
</protein>
<evidence type="ECO:0000256" key="1">
    <source>
        <dbReference type="ARBA" id="ARBA00003294"/>
    </source>
</evidence>
<feature type="active site" description="Proton donor/acceptor" evidence="12 14">
    <location>
        <position position="133"/>
    </location>
</feature>
<dbReference type="SUPFAM" id="SSF51569">
    <property type="entry name" value="Aldolase"/>
    <property type="match status" value="1"/>
</dbReference>
<comment type="function">
    <text evidence="1 12">Catalyzes the condensation of (S)-aspartate-beta-semialdehyde [(S)-ASA] and pyruvate to 4-hydroxy-tetrahydrodipicolinate (HTPA).</text>
</comment>
<sequence length="291" mass="31245">MFKGSMVAIVTPFKADGSFDEETYRQLIDFQIASGTDAIIPCGTTGESATLDFDEHARVIQVCIEQVNKRVPVIAGTGANSTTEAIGLSKNAKDMGADGLLLVCPYYNKPSQEGIYRHYKAIAEAVALPQVLYNVPGRTGVNMTAETTVRLAEIPNIVAIKEAAGDLTQVSEILARAGDKIDVLSGDDFLTFPMLACGGKGVISVSANIVPAQVKAMVTAFFAGDWEQARRLHLELLDLHKAMFIDANPVPVKTSLELMGKCAAQVRLPLCELGAANLEKLKTVLKKHKLI</sequence>
<feature type="active site" description="Schiff-base intermediate with substrate" evidence="12 14">
    <location>
        <position position="161"/>
    </location>
</feature>
<comment type="caution">
    <text evidence="12">Was originally thought to be a dihydrodipicolinate synthase (DHDPS), catalyzing the condensation of (S)-aspartate-beta-semialdehyde [(S)-ASA] and pyruvate to dihydrodipicolinate (DHDP). However, it was shown in E.coli that the product of the enzymatic reaction is not dihydrodipicolinate but in fact (4S)-4-hydroxy-2,3,4,5-tetrahydro-(2S)-dipicolinic acid (HTPA), and that the consecutive dehydration reaction leading to DHDP is not spontaneous but catalyzed by DapB.</text>
</comment>
<comment type="caution">
    <text evidence="17">The sequence shown here is derived from an EMBL/GenBank/DDBJ whole genome shotgun (WGS) entry which is preliminary data.</text>
</comment>
<keyword evidence="10 12" id="KW-0704">Schiff base</keyword>
<evidence type="ECO:0000256" key="15">
    <source>
        <dbReference type="PIRSR" id="PIRSR001365-2"/>
    </source>
</evidence>
<dbReference type="CDD" id="cd00950">
    <property type="entry name" value="DHDPS"/>
    <property type="match status" value="1"/>
</dbReference>
<comment type="subcellular location">
    <subcellularLocation>
        <location evidence="12">Cytoplasm</location>
    </subcellularLocation>
</comment>
<keyword evidence="9 12" id="KW-0456">Lyase</keyword>
<evidence type="ECO:0000256" key="4">
    <source>
        <dbReference type="ARBA" id="ARBA00012086"/>
    </source>
</evidence>
<dbReference type="InterPro" id="IPR020624">
    <property type="entry name" value="Schiff_base-form_aldolases_CS"/>
</dbReference>
<dbReference type="PANTHER" id="PTHR12128">
    <property type="entry name" value="DIHYDRODIPICOLINATE SYNTHASE"/>
    <property type="match status" value="1"/>
</dbReference>
<evidence type="ECO:0000256" key="13">
    <source>
        <dbReference type="PIRNR" id="PIRNR001365"/>
    </source>
</evidence>
<feature type="site" description="L-lysine inhibitor binding" evidence="16">
    <location>
        <position position="106"/>
    </location>
</feature>
<dbReference type="GO" id="GO:0009089">
    <property type="term" value="P:lysine biosynthetic process via diaminopimelate"/>
    <property type="evidence" value="ECO:0007669"/>
    <property type="project" value="UniProtKB-UniRule"/>
</dbReference>
<dbReference type="EC" id="4.3.3.7" evidence="4 12"/>
<dbReference type="InterPro" id="IPR013785">
    <property type="entry name" value="Aldolase_TIM"/>
</dbReference>
<dbReference type="PROSITE" id="PS00666">
    <property type="entry name" value="DHDPS_2"/>
    <property type="match status" value="1"/>
</dbReference>
<feature type="site" description="Part of a proton relay during catalysis" evidence="12 16">
    <location>
        <position position="44"/>
    </location>
</feature>
<reference evidence="17 18" key="1">
    <citation type="submission" date="2014-12" db="EMBL/GenBank/DDBJ databases">
        <title>Genomes of Geoalkalibacter ferrihydriticus and Geoalkalibacter subterraneus, two haloalkaliphilic metal-reducing members of the Geobacteraceae.</title>
        <authorList>
            <person name="Badalamenti J.P."/>
            <person name="Torres C.I."/>
            <person name="Krajmalnik-Brown R."/>
            <person name="Bond D.R."/>
        </authorList>
    </citation>
    <scope>NUCLEOTIDE SEQUENCE [LARGE SCALE GENOMIC DNA]</scope>
    <source>
        <strain evidence="17 18">DSM 17813</strain>
    </source>
</reference>
<dbReference type="InterPro" id="IPR002220">
    <property type="entry name" value="DapA-like"/>
</dbReference>
<feature type="site" description="L-lysine inhibitor binding" evidence="16">
    <location>
        <position position="80"/>
    </location>
</feature>
<feature type="site" description="L-lysine inhibitor binding" evidence="16">
    <location>
        <position position="84"/>
    </location>
</feature>
<dbReference type="Pfam" id="PF00701">
    <property type="entry name" value="DHDPS"/>
    <property type="match status" value="1"/>
</dbReference>
<evidence type="ECO:0000256" key="7">
    <source>
        <dbReference type="ARBA" id="ARBA00022915"/>
    </source>
</evidence>
<dbReference type="RefSeq" id="WP_040099849.1">
    <property type="nucleotide sequence ID" value="NZ_JWJD01000004.1"/>
</dbReference>
<dbReference type="HAMAP" id="MF_00418">
    <property type="entry name" value="DapA"/>
    <property type="match status" value="1"/>
</dbReference>
<evidence type="ECO:0000256" key="9">
    <source>
        <dbReference type="ARBA" id="ARBA00023239"/>
    </source>
</evidence>
<evidence type="ECO:0000256" key="10">
    <source>
        <dbReference type="ARBA" id="ARBA00023270"/>
    </source>
</evidence>
<keyword evidence="5 12" id="KW-0963">Cytoplasm</keyword>
<evidence type="ECO:0000256" key="2">
    <source>
        <dbReference type="ARBA" id="ARBA00005120"/>
    </source>
</evidence>
<evidence type="ECO:0000256" key="12">
    <source>
        <dbReference type="HAMAP-Rule" id="MF_00418"/>
    </source>
</evidence>
<evidence type="ECO:0000256" key="11">
    <source>
        <dbReference type="ARBA" id="ARBA00047836"/>
    </source>
</evidence>
<keyword evidence="8 12" id="KW-0457">Lysine biosynthesis</keyword>
<keyword evidence="6 12" id="KW-0028">Amino-acid biosynthesis</keyword>
<gene>
    <name evidence="12" type="primary">dapA</name>
    <name evidence="17" type="ORF">GFER_11775</name>
</gene>
<evidence type="ECO:0000256" key="8">
    <source>
        <dbReference type="ARBA" id="ARBA00023154"/>
    </source>
</evidence>
<evidence type="ECO:0000313" key="18">
    <source>
        <dbReference type="Proteomes" id="UP000035068"/>
    </source>
</evidence>
<evidence type="ECO:0000256" key="14">
    <source>
        <dbReference type="PIRSR" id="PIRSR001365-1"/>
    </source>
</evidence>
<dbReference type="InterPro" id="IPR020625">
    <property type="entry name" value="Schiff_base-form_aldolases_AS"/>
</dbReference>
<proteinExistence type="inferred from homology"/>
<evidence type="ECO:0000313" key="17">
    <source>
        <dbReference type="EMBL" id="KIH76285.1"/>
    </source>
</evidence>
<keyword evidence="7 12" id="KW-0220">Diaminopimelate biosynthesis</keyword>
<dbReference type="NCBIfam" id="TIGR00674">
    <property type="entry name" value="dapA"/>
    <property type="match status" value="1"/>
</dbReference>
<dbReference type="PRINTS" id="PR00146">
    <property type="entry name" value="DHPICSNTHASE"/>
</dbReference>
<feature type="binding site" evidence="12 15">
    <location>
        <position position="45"/>
    </location>
    <ligand>
        <name>pyruvate</name>
        <dbReference type="ChEBI" id="CHEBI:15361"/>
    </ligand>
</feature>
<comment type="subunit">
    <text evidence="12">Homotetramer; dimer of dimers.</text>
</comment>
<dbReference type="EMBL" id="JWJD01000004">
    <property type="protein sequence ID" value="KIH76285.1"/>
    <property type="molecule type" value="Genomic_DNA"/>
</dbReference>
<dbReference type="Proteomes" id="UP000035068">
    <property type="component" value="Unassembled WGS sequence"/>
</dbReference>
<comment type="catalytic activity">
    <reaction evidence="11 12">
        <text>L-aspartate 4-semialdehyde + pyruvate = (2S,4S)-4-hydroxy-2,3,4,5-tetrahydrodipicolinate + H2O + H(+)</text>
        <dbReference type="Rhea" id="RHEA:34171"/>
        <dbReference type="ChEBI" id="CHEBI:15361"/>
        <dbReference type="ChEBI" id="CHEBI:15377"/>
        <dbReference type="ChEBI" id="CHEBI:15378"/>
        <dbReference type="ChEBI" id="CHEBI:67139"/>
        <dbReference type="ChEBI" id="CHEBI:537519"/>
        <dbReference type="EC" id="4.3.3.7"/>
    </reaction>
</comment>
<dbReference type="InterPro" id="IPR005263">
    <property type="entry name" value="DapA"/>
</dbReference>
<comment type="pathway">
    <text evidence="2 12">Amino-acid biosynthesis; L-lysine biosynthesis via DAP pathway; (S)-tetrahydrodipicolinate from L-aspartate: step 3/4.</text>
</comment>
<feature type="site" description="L-lysine inhibitor binding; via carbonyl oxygen" evidence="16">
    <location>
        <position position="49"/>
    </location>
</feature>
<dbReference type="GO" id="GO:0019877">
    <property type="term" value="P:diaminopimelate biosynthetic process"/>
    <property type="evidence" value="ECO:0007669"/>
    <property type="project" value="UniProtKB-UniRule"/>
</dbReference>
<dbReference type="SMART" id="SM01130">
    <property type="entry name" value="DHDPS"/>
    <property type="match status" value="1"/>
</dbReference>
<dbReference type="PROSITE" id="PS00665">
    <property type="entry name" value="DHDPS_1"/>
    <property type="match status" value="1"/>
</dbReference>
<dbReference type="UniPathway" id="UPA00034">
    <property type="reaction ID" value="UER00017"/>
</dbReference>
<dbReference type="PANTHER" id="PTHR12128:SF66">
    <property type="entry name" value="4-HYDROXY-2-OXOGLUTARATE ALDOLASE, MITOCHONDRIAL"/>
    <property type="match status" value="1"/>
</dbReference>
<comment type="similarity">
    <text evidence="3 12 13">Belongs to the DapA family.</text>
</comment>
<name>A0A0C2HMV3_9BACT</name>
<organism evidence="17 18">
    <name type="scientific">Geoalkalibacter ferrihydriticus DSM 17813</name>
    <dbReference type="NCBI Taxonomy" id="1121915"/>
    <lineage>
        <taxon>Bacteria</taxon>
        <taxon>Pseudomonadati</taxon>
        <taxon>Thermodesulfobacteriota</taxon>
        <taxon>Desulfuromonadia</taxon>
        <taxon>Desulfuromonadales</taxon>
        <taxon>Geoalkalibacteraceae</taxon>
        <taxon>Geoalkalibacter</taxon>
    </lineage>
</organism>
<accession>A0A0C2HMV3</accession>
<evidence type="ECO:0000256" key="3">
    <source>
        <dbReference type="ARBA" id="ARBA00007592"/>
    </source>
</evidence>
<evidence type="ECO:0000256" key="6">
    <source>
        <dbReference type="ARBA" id="ARBA00022605"/>
    </source>
</evidence>
<evidence type="ECO:0000256" key="16">
    <source>
        <dbReference type="PIRSR" id="PIRSR001365-3"/>
    </source>
</evidence>
<feature type="site" description="Part of a proton relay during catalysis" evidence="12 16">
    <location>
        <position position="107"/>
    </location>
</feature>
<evidence type="ECO:0000256" key="5">
    <source>
        <dbReference type="ARBA" id="ARBA00022490"/>
    </source>
</evidence>
<dbReference type="AlphaFoldDB" id="A0A0C2HMV3"/>
<keyword evidence="18" id="KW-1185">Reference proteome</keyword>
<feature type="binding site" evidence="12 15">
    <location>
        <position position="203"/>
    </location>
    <ligand>
        <name>pyruvate</name>
        <dbReference type="ChEBI" id="CHEBI:15361"/>
    </ligand>
</feature>
<dbReference type="PIRSF" id="PIRSF001365">
    <property type="entry name" value="DHDPS"/>
    <property type="match status" value="1"/>
</dbReference>